<evidence type="ECO:0000259" key="6">
    <source>
        <dbReference type="Pfam" id="PF02441"/>
    </source>
</evidence>
<dbReference type="SUPFAM" id="SSF52507">
    <property type="entry name" value="Homo-oligomeric flavin-containing Cys decarboxylases, HFCD"/>
    <property type="match status" value="1"/>
</dbReference>
<evidence type="ECO:0000313" key="7">
    <source>
        <dbReference type="EMBL" id="CAH1108388.1"/>
    </source>
</evidence>
<dbReference type="InterPro" id="IPR003382">
    <property type="entry name" value="Flavoprotein"/>
</dbReference>
<sequence>MVKILIGCTGSVATIKLPSLIKQLKDANIASDKEVKVCLTNPAKHFLENEDFNKIINVYMDIDEWEAWSKRGDPVLHIELAKWADILLIAPLDANTMAKISHGICDNLLTCIIRAWELSKPLIFCPAMNTKMYEHPLTSQQISTLKSFGYHEIPVISKELMCGDTGFGAMAEVATIVEFVKNIVDNKL</sequence>
<name>A0A9P0CY62_9CUCU</name>
<proteinExistence type="inferred from homology"/>
<reference evidence="7" key="1">
    <citation type="submission" date="2022-01" db="EMBL/GenBank/DDBJ databases">
        <authorList>
            <person name="King R."/>
        </authorList>
    </citation>
    <scope>NUCLEOTIDE SEQUENCE</scope>
</reference>
<protein>
    <recommendedName>
        <fullName evidence="4">Phosphopantothenoylcysteine decarboxylase</fullName>
    </recommendedName>
    <alternativeName>
        <fullName evidence="5">CoaC</fullName>
    </alternativeName>
</protein>
<dbReference type="PANTHER" id="PTHR14359:SF6">
    <property type="entry name" value="PHOSPHOPANTOTHENOYLCYSTEINE DECARBOXYLASE"/>
    <property type="match status" value="1"/>
</dbReference>
<dbReference type="GO" id="GO:0004633">
    <property type="term" value="F:phosphopantothenoylcysteine decarboxylase activity"/>
    <property type="evidence" value="ECO:0007669"/>
    <property type="project" value="TreeGrafter"/>
</dbReference>
<evidence type="ECO:0000256" key="1">
    <source>
        <dbReference type="ARBA" id="ARBA00022993"/>
    </source>
</evidence>
<comment type="function">
    <text evidence="3">Catalyzes the decarboxylation of the cysteine moiety of 4-phosphopantothenoylcysteine to form 4'-phosphopantotheine and this reaction forms part of the biosynthesis of coenzyme A.</text>
</comment>
<dbReference type="AlphaFoldDB" id="A0A9P0CY62"/>
<dbReference type="FunFam" id="3.40.50.1950:FF:000004">
    <property type="entry name" value="Phosphopantothenoylcysteine decarboxylase"/>
    <property type="match status" value="1"/>
</dbReference>
<evidence type="ECO:0000313" key="8">
    <source>
        <dbReference type="Proteomes" id="UP001153636"/>
    </source>
</evidence>
<gene>
    <name evidence="7" type="ORF">PSYICH_LOCUS9409</name>
</gene>
<dbReference type="EMBL" id="OV651815">
    <property type="protein sequence ID" value="CAH1108388.1"/>
    <property type="molecule type" value="Genomic_DNA"/>
</dbReference>
<dbReference type="Proteomes" id="UP001153636">
    <property type="component" value="Chromosome 3"/>
</dbReference>
<evidence type="ECO:0000256" key="2">
    <source>
        <dbReference type="ARBA" id="ARBA00038350"/>
    </source>
</evidence>
<evidence type="ECO:0000256" key="5">
    <source>
        <dbReference type="ARBA" id="ARBA00082063"/>
    </source>
</evidence>
<evidence type="ECO:0000256" key="4">
    <source>
        <dbReference type="ARBA" id="ARBA00070201"/>
    </source>
</evidence>
<dbReference type="InterPro" id="IPR036551">
    <property type="entry name" value="Flavin_trans-like"/>
</dbReference>
<comment type="similarity">
    <text evidence="2">Belongs to the HFCD (homooligomeric flavin containing Cys decarboxylase) superfamily.</text>
</comment>
<feature type="domain" description="Flavoprotein" evidence="6">
    <location>
        <begin position="3"/>
        <end position="181"/>
    </location>
</feature>
<organism evidence="7 8">
    <name type="scientific">Psylliodes chrysocephalus</name>
    <dbReference type="NCBI Taxonomy" id="3402493"/>
    <lineage>
        <taxon>Eukaryota</taxon>
        <taxon>Metazoa</taxon>
        <taxon>Ecdysozoa</taxon>
        <taxon>Arthropoda</taxon>
        <taxon>Hexapoda</taxon>
        <taxon>Insecta</taxon>
        <taxon>Pterygota</taxon>
        <taxon>Neoptera</taxon>
        <taxon>Endopterygota</taxon>
        <taxon>Coleoptera</taxon>
        <taxon>Polyphaga</taxon>
        <taxon>Cucujiformia</taxon>
        <taxon>Chrysomeloidea</taxon>
        <taxon>Chrysomelidae</taxon>
        <taxon>Galerucinae</taxon>
        <taxon>Alticini</taxon>
        <taxon>Psylliodes</taxon>
    </lineage>
</organism>
<dbReference type="GO" id="GO:0071513">
    <property type="term" value="C:phosphopantothenoylcysteine decarboxylase complex"/>
    <property type="evidence" value="ECO:0007669"/>
    <property type="project" value="TreeGrafter"/>
</dbReference>
<dbReference type="GO" id="GO:0010181">
    <property type="term" value="F:FMN binding"/>
    <property type="evidence" value="ECO:0007669"/>
    <property type="project" value="TreeGrafter"/>
</dbReference>
<dbReference type="Gene3D" id="3.40.50.1950">
    <property type="entry name" value="Flavin prenyltransferase-like"/>
    <property type="match status" value="1"/>
</dbReference>
<keyword evidence="1" id="KW-0173">Coenzyme A biosynthesis</keyword>
<dbReference type="GO" id="GO:0015937">
    <property type="term" value="P:coenzyme A biosynthetic process"/>
    <property type="evidence" value="ECO:0007669"/>
    <property type="project" value="UniProtKB-KW"/>
</dbReference>
<dbReference type="OrthoDB" id="1532798at2759"/>
<dbReference type="PANTHER" id="PTHR14359">
    <property type="entry name" value="HOMO-OLIGOMERIC FLAVIN CONTAINING CYS DECARBOXYLASE FAMILY"/>
    <property type="match status" value="1"/>
</dbReference>
<accession>A0A9P0CY62</accession>
<evidence type="ECO:0000256" key="3">
    <source>
        <dbReference type="ARBA" id="ARBA00056708"/>
    </source>
</evidence>
<dbReference type="Pfam" id="PF02441">
    <property type="entry name" value="Flavoprotein"/>
    <property type="match status" value="1"/>
</dbReference>
<keyword evidence="8" id="KW-1185">Reference proteome</keyword>